<gene>
    <name evidence="4" type="ORF">JRO89_XS06G0206100</name>
</gene>
<feature type="region of interest" description="Disordered" evidence="3">
    <location>
        <begin position="320"/>
        <end position="340"/>
    </location>
</feature>
<evidence type="ECO:0000256" key="3">
    <source>
        <dbReference type="SAM" id="MobiDB-lite"/>
    </source>
</evidence>
<organism evidence="4 5">
    <name type="scientific">Xanthoceras sorbifolium</name>
    <dbReference type="NCBI Taxonomy" id="99658"/>
    <lineage>
        <taxon>Eukaryota</taxon>
        <taxon>Viridiplantae</taxon>
        <taxon>Streptophyta</taxon>
        <taxon>Embryophyta</taxon>
        <taxon>Tracheophyta</taxon>
        <taxon>Spermatophyta</taxon>
        <taxon>Magnoliopsida</taxon>
        <taxon>eudicotyledons</taxon>
        <taxon>Gunneridae</taxon>
        <taxon>Pentapetalae</taxon>
        <taxon>rosids</taxon>
        <taxon>malvids</taxon>
        <taxon>Sapindales</taxon>
        <taxon>Sapindaceae</taxon>
        <taxon>Xanthoceroideae</taxon>
        <taxon>Xanthoceras</taxon>
    </lineage>
</organism>
<dbReference type="Proteomes" id="UP000827721">
    <property type="component" value="Unassembled WGS sequence"/>
</dbReference>
<keyword evidence="5" id="KW-1185">Reference proteome</keyword>
<dbReference type="InterPro" id="IPR012340">
    <property type="entry name" value="NA-bd_OB-fold"/>
</dbReference>
<dbReference type="PROSITE" id="PS50935">
    <property type="entry name" value="SSB"/>
    <property type="match status" value="1"/>
</dbReference>
<dbReference type="PANTHER" id="PTHR10302">
    <property type="entry name" value="SINGLE-STRANDED DNA-BINDING PROTEIN"/>
    <property type="match status" value="1"/>
</dbReference>
<dbReference type="InterPro" id="IPR011344">
    <property type="entry name" value="ssDNA-bd"/>
</dbReference>
<dbReference type="InterPro" id="IPR000424">
    <property type="entry name" value="Primosome_PriB/ssb"/>
</dbReference>
<evidence type="ECO:0000313" key="5">
    <source>
        <dbReference type="Proteomes" id="UP000827721"/>
    </source>
</evidence>
<evidence type="ECO:0000256" key="2">
    <source>
        <dbReference type="PROSITE-ProRule" id="PRU00252"/>
    </source>
</evidence>
<sequence length="340" mass="38541">MNWVRRAVVEISSRNGIIWHPKTVIGQSYLSTKARPSEIPYQVKVANSVNLIGYVDMPVQFKASHDGKDWAATIISHIPCPRSPPLWIPVIFEGDLAHIAAFHLKQNDHVHIAGHLIVDSPTDYAVQGNANVQVMVHSVNFIEQNSQTRKCFASQKQEEAAVNDLDEVRFEIIVAYAFNFLGYSSVSAKKDGDSVLSSWLDLLDNPKKWWDCRSNKHTGLLSPRHPDFKRKDGTVVLWLNRAPSRILSKLEGVALDVQPNKSKDPKQCKGDESWKDLVENPDKWWDNRLDKINQKSPDFKHKETGEGLWLDNSPAWVLSKLPSPRSRQKAVSDKRDTLLS</sequence>
<evidence type="ECO:0000256" key="1">
    <source>
        <dbReference type="ARBA" id="ARBA00023125"/>
    </source>
</evidence>
<protein>
    <submittedName>
        <fullName evidence="4">Uncharacterized protein</fullName>
    </submittedName>
</protein>
<accession>A0ABQ8HZ17</accession>
<keyword evidence="1 2" id="KW-0238">DNA-binding</keyword>
<dbReference type="Gene3D" id="2.40.50.140">
    <property type="entry name" value="Nucleic acid-binding proteins"/>
    <property type="match status" value="1"/>
</dbReference>
<reference evidence="4 5" key="1">
    <citation type="submission" date="2021-02" db="EMBL/GenBank/DDBJ databases">
        <title>Plant Genome Project.</title>
        <authorList>
            <person name="Zhang R.-G."/>
        </authorList>
    </citation>
    <scope>NUCLEOTIDE SEQUENCE [LARGE SCALE GENOMIC DNA]</scope>
    <source>
        <tissue evidence="4">Leaves</tissue>
    </source>
</reference>
<dbReference type="PANTHER" id="PTHR10302:SF23">
    <property type="entry name" value="PROTEIN OSB4, CHLOROPLASTIC"/>
    <property type="match status" value="1"/>
</dbReference>
<comment type="caution">
    <text evidence="4">The sequence shown here is derived from an EMBL/GenBank/DDBJ whole genome shotgun (WGS) entry which is preliminary data.</text>
</comment>
<dbReference type="SUPFAM" id="SSF50249">
    <property type="entry name" value="Nucleic acid-binding proteins"/>
    <property type="match status" value="1"/>
</dbReference>
<proteinExistence type="predicted"/>
<dbReference type="EMBL" id="JAFEMO010000006">
    <property type="protein sequence ID" value="KAH7569601.1"/>
    <property type="molecule type" value="Genomic_DNA"/>
</dbReference>
<name>A0ABQ8HZ17_9ROSI</name>
<feature type="compositionally biased region" description="Basic and acidic residues" evidence="3">
    <location>
        <begin position="330"/>
        <end position="340"/>
    </location>
</feature>
<evidence type="ECO:0000313" key="4">
    <source>
        <dbReference type="EMBL" id="KAH7569601.1"/>
    </source>
</evidence>